<feature type="signal peptide" evidence="4">
    <location>
        <begin position="1"/>
        <end position="26"/>
    </location>
</feature>
<reference evidence="6 7" key="1">
    <citation type="journal article" date="2011" name="J. Bacteriol.">
        <title>Genome sequence of Chthoniobacter flavus Ellin428, an aerobic heterotrophic soil bacterium.</title>
        <authorList>
            <person name="Kant R."/>
            <person name="van Passel M.W."/>
            <person name="Palva A."/>
            <person name="Lucas S."/>
            <person name="Lapidus A."/>
            <person name="Glavina Del Rio T."/>
            <person name="Dalin E."/>
            <person name="Tice H."/>
            <person name="Bruce D."/>
            <person name="Goodwin L."/>
            <person name="Pitluck S."/>
            <person name="Larimer F.W."/>
            <person name="Land M.L."/>
            <person name="Hauser L."/>
            <person name="Sangwan P."/>
            <person name="de Vos W.M."/>
            <person name="Janssen P.H."/>
            <person name="Smidt H."/>
        </authorList>
    </citation>
    <scope>NUCLEOTIDE SEQUENCE [LARGE SCALE GENOMIC DNA]</scope>
    <source>
        <strain evidence="6 7">Ellin428</strain>
    </source>
</reference>
<keyword evidence="1 3" id="KW-0378">Hydrolase</keyword>
<keyword evidence="4" id="KW-0732">Signal</keyword>
<evidence type="ECO:0000256" key="1">
    <source>
        <dbReference type="ARBA" id="ARBA00022801"/>
    </source>
</evidence>
<dbReference type="Gene3D" id="2.60.120.560">
    <property type="entry name" value="Exo-inulinase, domain 1"/>
    <property type="match status" value="1"/>
</dbReference>
<dbReference type="InParanoid" id="B4CYN4"/>
<dbReference type="PANTHER" id="PTHR12631:SF10">
    <property type="entry name" value="BETA-XYLOSIDASE-LIKE PROTEIN-RELATED"/>
    <property type="match status" value="1"/>
</dbReference>
<dbReference type="Proteomes" id="UP000005824">
    <property type="component" value="Unassembled WGS sequence"/>
</dbReference>
<dbReference type="STRING" id="497964.CfE428DRAFT_1772"/>
<comment type="caution">
    <text evidence="6">The sequence shown here is derived from an EMBL/GenBank/DDBJ whole genome shotgun (WGS) entry which is preliminary data.</text>
</comment>
<dbReference type="PANTHER" id="PTHR12631">
    <property type="entry name" value="ALPHA-L-IDURONIDASE"/>
    <property type="match status" value="1"/>
</dbReference>
<protein>
    <recommendedName>
        <fullName evidence="5">Glycoside hydrolase family 5 domain-containing protein</fullName>
    </recommendedName>
</protein>
<feature type="domain" description="Glycoside hydrolase family 5" evidence="5">
    <location>
        <begin position="32"/>
        <end position="327"/>
    </location>
</feature>
<dbReference type="Gene3D" id="3.20.20.80">
    <property type="entry name" value="Glycosidases"/>
    <property type="match status" value="1"/>
</dbReference>
<dbReference type="AlphaFoldDB" id="B4CYN4"/>
<evidence type="ECO:0000259" key="5">
    <source>
        <dbReference type="Pfam" id="PF00150"/>
    </source>
</evidence>
<evidence type="ECO:0000256" key="3">
    <source>
        <dbReference type="RuleBase" id="RU361153"/>
    </source>
</evidence>
<dbReference type="Pfam" id="PF00150">
    <property type="entry name" value="Cellulase"/>
    <property type="match status" value="1"/>
</dbReference>
<evidence type="ECO:0000313" key="6">
    <source>
        <dbReference type="EMBL" id="EDY20575.1"/>
    </source>
</evidence>
<dbReference type="eggNOG" id="COG3664">
    <property type="taxonomic scope" value="Bacteria"/>
</dbReference>
<sequence precursor="true">MKSSPALRVFLATLALTLLFTGFARAQRYAIGVNDHFIWRGTTDQDVAFQQYNASGTKFVRVDIPWFVIETPSKGSYNATYLARMDHFFQQCAANGIRVIVSIAYAPSWANGGHTDGGRPPTNPTDFADFCEWFLRRYAPYLDSIGRPTLEEIELWNEPDLCDLFFKGYARDAAAGATAYGNMVVAAGTRLQTVRAAIGAKDVMIGAPVISDTHGPCWAPAGTTTWMDAFYAVPNVTKAYDIFAWHSYWTNAGTTGWLPPELPPCWYPSNQRQAVLGKLLNSASTELWAKMVAHGDSVKPNWCSEIGGACSSSTPNHSSALLSFAEQQTHMADAMNVLTSGLVTNLHRLYWYQHFDDGGQSGSEQFYGITALNATNPITYSGFIPLSSAVFTPKLAYSAYHNAFKGAISFADNFDDGTATAWTATANTWHPSGGAYVSPHNAATGISYTGSSTWLDYTAYADFKFTDPWKTAGMIARYNGTAGYYLRIDLDANTASRYLRLLIGTNVVATATLNGAYNFLNSHELQISVRNESGGVRVLGFIDGTQYINYLDTAFTYQSGTFALRAEPWTGTITVDNVVVMDD</sequence>
<dbReference type="RefSeq" id="WP_006979098.1">
    <property type="nucleotide sequence ID" value="NZ_ABVL01000004.1"/>
</dbReference>
<accession>B4CYN4</accession>
<dbReference type="GO" id="GO:0004553">
    <property type="term" value="F:hydrolase activity, hydrolyzing O-glycosyl compounds"/>
    <property type="evidence" value="ECO:0007669"/>
    <property type="project" value="InterPro"/>
</dbReference>
<dbReference type="GO" id="GO:0000272">
    <property type="term" value="P:polysaccharide catabolic process"/>
    <property type="evidence" value="ECO:0007669"/>
    <property type="project" value="InterPro"/>
</dbReference>
<dbReference type="InterPro" id="IPR017853">
    <property type="entry name" value="GH"/>
</dbReference>
<dbReference type="EMBL" id="ABVL01000004">
    <property type="protein sequence ID" value="EDY20575.1"/>
    <property type="molecule type" value="Genomic_DNA"/>
</dbReference>
<dbReference type="InterPro" id="IPR051923">
    <property type="entry name" value="Glycosyl_Hydrolase_39"/>
</dbReference>
<dbReference type="SUPFAM" id="SSF51445">
    <property type="entry name" value="(Trans)glycosidases"/>
    <property type="match status" value="1"/>
</dbReference>
<feature type="chain" id="PRO_5002802893" description="Glycoside hydrolase family 5 domain-containing protein" evidence="4">
    <location>
        <begin position="27"/>
        <end position="583"/>
    </location>
</feature>
<organism evidence="6 7">
    <name type="scientific">Chthoniobacter flavus Ellin428</name>
    <dbReference type="NCBI Taxonomy" id="497964"/>
    <lineage>
        <taxon>Bacteria</taxon>
        <taxon>Pseudomonadati</taxon>
        <taxon>Verrucomicrobiota</taxon>
        <taxon>Spartobacteria</taxon>
        <taxon>Chthoniobacterales</taxon>
        <taxon>Chthoniobacteraceae</taxon>
        <taxon>Chthoniobacter</taxon>
    </lineage>
</organism>
<keyword evidence="7" id="KW-1185">Reference proteome</keyword>
<evidence type="ECO:0000313" key="7">
    <source>
        <dbReference type="Proteomes" id="UP000005824"/>
    </source>
</evidence>
<keyword evidence="2 3" id="KW-0326">Glycosidase</keyword>
<evidence type="ECO:0000256" key="2">
    <source>
        <dbReference type="ARBA" id="ARBA00023295"/>
    </source>
</evidence>
<evidence type="ECO:0000256" key="4">
    <source>
        <dbReference type="SAM" id="SignalP"/>
    </source>
</evidence>
<dbReference type="InterPro" id="IPR001547">
    <property type="entry name" value="Glyco_hydro_5"/>
</dbReference>
<comment type="similarity">
    <text evidence="3">Belongs to the glycosyl hydrolase 5 (cellulase A) family.</text>
</comment>
<gene>
    <name evidence="6" type="ORF">CfE428DRAFT_1772</name>
</gene>
<proteinExistence type="inferred from homology"/>
<name>B4CYN4_9BACT</name>